<keyword evidence="2" id="KW-1185">Reference proteome</keyword>
<sequence>MKLVNNIYYSEIISGRIWLQEAGSRAAVAPPPALAAAARACHCRADSSDLKSRKSKRHRVGQVPRLMQILQSNHHTKSSLK</sequence>
<name>A0A2W1BKG1_HELAM</name>
<reference evidence="1 2" key="1">
    <citation type="journal article" date="2017" name="BMC Biol.">
        <title>Genomic innovations, transcriptional plasticity and gene loss underlying the evolution and divergence of two highly polyphagous and invasive Helicoverpa pest species.</title>
        <authorList>
            <person name="Pearce S.L."/>
            <person name="Clarke D.F."/>
            <person name="East P.D."/>
            <person name="Elfekih S."/>
            <person name="Gordon K.H."/>
            <person name="Jermiin L.S."/>
            <person name="McGaughran A."/>
            <person name="Oakeshott J.G."/>
            <person name="Papanikolaou A."/>
            <person name="Perera O.P."/>
            <person name="Rane R.V."/>
            <person name="Richards S."/>
            <person name="Tay W.T."/>
            <person name="Walsh T.K."/>
            <person name="Anderson A."/>
            <person name="Anderson C.J."/>
            <person name="Asgari S."/>
            <person name="Board P.G."/>
            <person name="Bretschneider A."/>
            <person name="Campbell P.M."/>
            <person name="Chertemps T."/>
            <person name="Christeller J.T."/>
            <person name="Coppin C.W."/>
            <person name="Downes S.J."/>
            <person name="Duan G."/>
            <person name="Farnsworth C.A."/>
            <person name="Good R.T."/>
            <person name="Han L.B."/>
            <person name="Han Y.C."/>
            <person name="Hatje K."/>
            <person name="Horne I."/>
            <person name="Huang Y.P."/>
            <person name="Hughes D.S."/>
            <person name="Jacquin-Joly E."/>
            <person name="James W."/>
            <person name="Jhangiani S."/>
            <person name="Kollmar M."/>
            <person name="Kuwar S.S."/>
            <person name="Li S."/>
            <person name="Liu N.Y."/>
            <person name="Maibeche M.T."/>
            <person name="Miller J.R."/>
            <person name="Montagne N."/>
            <person name="Perry T."/>
            <person name="Qu J."/>
            <person name="Song S.V."/>
            <person name="Sutton G.G."/>
            <person name="Vogel H."/>
            <person name="Walenz B.P."/>
            <person name="Xu W."/>
            <person name="Zhang H.J."/>
            <person name="Zou Z."/>
            <person name="Batterham P."/>
            <person name="Edwards O.R."/>
            <person name="Feyereisen R."/>
            <person name="Gibbs R.A."/>
            <person name="Heckel D.G."/>
            <person name="McGrath A."/>
            <person name="Robin C."/>
            <person name="Scherer S.E."/>
            <person name="Worley K.C."/>
            <person name="Wu Y.D."/>
        </authorList>
    </citation>
    <scope>NUCLEOTIDE SEQUENCE [LARGE SCALE GENOMIC DNA]</scope>
    <source>
        <strain evidence="1">Harm_GR_Male_#8</strain>
        <tissue evidence="1">Whole organism</tissue>
    </source>
</reference>
<proteinExistence type="predicted"/>
<dbReference type="Proteomes" id="UP000249218">
    <property type="component" value="Unassembled WGS sequence"/>
</dbReference>
<organism evidence="1 2">
    <name type="scientific">Helicoverpa armigera</name>
    <name type="common">Cotton bollworm</name>
    <name type="synonym">Heliothis armigera</name>
    <dbReference type="NCBI Taxonomy" id="29058"/>
    <lineage>
        <taxon>Eukaryota</taxon>
        <taxon>Metazoa</taxon>
        <taxon>Ecdysozoa</taxon>
        <taxon>Arthropoda</taxon>
        <taxon>Hexapoda</taxon>
        <taxon>Insecta</taxon>
        <taxon>Pterygota</taxon>
        <taxon>Neoptera</taxon>
        <taxon>Endopterygota</taxon>
        <taxon>Lepidoptera</taxon>
        <taxon>Glossata</taxon>
        <taxon>Ditrysia</taxon>
        <taxon>Noctuoidea</taxon>
        <taxon>Noctuidae</taxon>
        <taxon>Heliothinae</taxon>
        <taxon>Helicoverpa</taxon>
    </lineage>
</organism>
<accession>A0A2W1BKG1</accession>
<gene>
    <name evidence="1" type="primary">HaOG209900</name>
    <name evidence="1" type="ORF">B5X24_HaOG209900</name>
</gene>
<evidence type="ECO:0000313" key="2">
    <source>
        <dbReference type="Proteomes" id="UP000249218"/>
    </source>
</evidence>
<dbReference type="EMBL" id="KZ150119">
    <property type="protein sequence ID" value="PZC73220.1"/>
    <property type="molecule type" value="Genomic_DNA"/>
</dbReference>
<dbReference type="AlphaFoldDB" id="A0A2W1BKG1"/>
<protein>
    <submittedName>
        <fullName evidence="1">Uncharacterized protein</fullName>
    </submittedName>
</protein>
<evidence type="ECO:0000313" key="1">
    <source>
        <dbReference type="EMBL" id="PZC73220.1"/>
    </source>
</evidence>